<evidence type="ECO:0000313" key="1">
    <source>
        <dbReference type="EMBL" id="MBE1561785.1"/>
    </source>
</evidence>
<sequence length="33" mass="3238">MDAPAVAVTADLPVILWGAPGTGKTSSVLTLGQ</sequence>
<dbReference type="Proteomes" id="UP000661607">
    <property type="component" value="Unassembled WGS sequence"/>
</dbReference>
<dbReference type="EMBL" id="JADBEF010000001">
    <property type="protein sequence ID" value="MBE1561785.1"/>
    <property type="molecule type" value="Genomic_DNA"/>
</dbReference>
<comment type="caution">
    <text evidence="1">The sequence shown here is derived from an EMBL/GenBank/DDBJ whole genome shotgun (WGS) entry which is preliminary data.</text>
</comment>
<organism evidence="1 2">
    <name type="scientific">Nonomuraea africana</name>
    <dbReference type="NCBI Taxonomy" id="46171"/>
    <lineage>
        <taxon>Bacteria</taxon>
        <taxon>Bacillati</taxon>
        <taxon>Actinomycetota</taxon>
        <taxon>Actinomycetes</taxon>
        <taxon>Streptosporangiales</taxon>
        <taxon>Streptosporangiaceae</taxon>
        <taxon>Nonomuraea</taxon>
    </lineage>
</organism>
<name>A0ABR9KIF2_9ACTN</name>
<accession>A0ABR9KIF2</accession>
<evidence type="ECO:0000313" key="2">
    <source>
        <dbReference type="Proteomes" id="UP000661607"/>
    </source>
</evidence>
<gene>
    <name evidence="1" type="ORF">H4W81_004564</name>
</gene>
<keyword evidence="2" id="KW-1185">Reference proteome</keyword>
<proteinExistence type="predicted"/>
<protein>
    <submittedName>
        <fullName evidence="1">MoxR-like ATPase</fullName>
    </submittedName>
</protein>
<reference evidence="1 2" key="1">
    <citation type="submission" date="2020-10" db="EMBL/GenBank/DDBJ databases">
        <title>Sequencing the genomes of 1000 actinobacteria strains.</title>
        <authorList>
            <person name="Klenk H.-P."/>
        </authorList>
    </citation>
    <scope>NUCLEOTIDE SEQUENCE [LARGE SCALE GENOMIC DNA]</scope>
    <source>
        <strain evidence="1 2">DSM 43748</strain>
    </source>
</reference>